<dbReference type="PATRIC" id="fig|1050174.4.peg.540"/>
<gene>
    <name evidence="8" type="ORF">CEPID_02660</name>
</gene>
<reference evidence="8 9" key="1">
    <citation type="submission" date="2015-05" db="EMBL/GenBank/DDBJ databases">
        <title>Complete genome sequence of Corynebacterium epidermidicanis DSM 45586, isolated from the skin of a dog suffering from pruritus.</title>
        <authorList>
            <person name="Ruckert C."/>
            <person name="Albersmeier A."/>
            <person name="Winkler A."/>
            <person name="Tauch A."/>
        </authorList>
    </citation>
    <scope>NUCLEOTIDE SEQUENCE [LARGE SCALE GENOMIC DNA]</scope>
    <source>
        <strain evidence="8 9">DSM 45586</strain>
    </source>
</reference>
<dbReference type="PANTHER" id="PTHR30477:SF0">
    <property type="entry name" value="METAL TRANSPORT SYSTEM MEMBRANE PROTEIN TM_0125-RELATED"/>
    <property type="match status" value="1"/>
</dbReference>
<dbReference type="RefSeq" id="WP_047239628.1">
    <property type="nucleotide sequence ID" value="NZ_CP011541.1"/>
</dbReference>
<evidence type="ECO:0000313" key="9">
    <source>
        <dbReference type="Proteomes" id="UP000035368"/>
    </source>
</evidence>
<dbReference type="AlphaFoldDB" id="A0A0G3GU72"/>
<dbReference type="OrthoDB" id="3260923at2"/>
<feature type="transmembrane region" description="Helical" evidence="7">
    <location>
        <begin position="42"/>
        <end position="60"/>
    </location>
</feature>
<evidence type="ECO:0000256" key="2">
    <source>
        <dbReference type="ARBA" id="ARBA00008034"/>
    </source>
</evidence>
<name>A0A0G3GU72_9CORY</name>
<keyword evidence="5 7" id="KW-0472">Membrane</keyword>
<feature type="transmembrane region" description="Helical" evidence="7">
    <location>
        <begin position="66"/>
        <end position="86"/>
    </location>
</feature>
<keyword evidence="9" id="KW-1185">Reference proteome</keyword>
<accession>A0A0G3GU72</accession>
<sequence>MNWWEIHFWPLAEVLVLGAGTGLVGALALLHRRIFFAEAISHASFPGAVIGVVLAASLSATQLTGYIFLGAFAGCVALALLMRALVDVPGLNSQSAAGIVLSSGFAFGYFLANWFKPLPIRVDSFLTGSVVSVGRMDVYASVAVALTALLVVAAFGSALISMAFDQTLFRAAGGATRRLDALVLLLICAVIVVAIPAVGTIVVIALLAAPAASVQPWVRSPVALLCWSPILGVLVGGLGFALAVQWGLSVGGTIAIVCGGCFTVSQCGHQLATSTRQPSAMFRRYS</sequence>
<evidence type="ECO:0000313" key="8">
    <source>
        <dbReference type="EMBL" id="AKK02412.1"/>
    </source>
</evidence>
<protein>
    <submittedName>
        <fullName evidence="8">ABC-type Mn2+/Zn2+ transport system, permease component</fullName>
    </submittedName>
</protein>
<evidence type="ECO:0000256" key="1">
    <source>
        <dbReference type="ARBA" id="ARBA00004141"/>
    </source>
</evidence>
<keyword evidence="6" id="KW-0813">Transport</keyword>
<comment type="subcellular location">
    <subcellularLocation>
        <location evidence="6">Cell membrane</location>
        <topology evidence="6">Multi-pass membrane protein</topology>
    </subcellularLocation>
    <subcellularLocation>
        <location evidence="1">Membrane</location>
        <topology evidence="1">Multi-pass membrane protein</topology>
    </subcellularLocation>
</comment>
<dbReference type="InterPro" id="IPR037294">
    <property type="entry name" value="ABC_BtuC-like"/>
</dbReference>
<dbReference type="Gene3D" id="1.10.3470.10">
    <property type="entry name" value="ABC transporter involved in vitamin B12 uptake, BtuC"/>
    <property type="match status" value="1"/>
</dbReference>
<feature type="transmembrane region" description="Helical" evidence="7">
    <location>
        <begin position="138"/>
        <end position="160"/>
    </location>
</feature>
<feature type="transmembrane region" description="Helical" evidence="7">
    <location>
        <begin position="221"/>
        <end position="244"/>
    </location>
</feature>
<feature type="transmembrane region" description="Helical" evidence="7">
    <location>
        <begin position="181"/>
        <end position="209"/>
    </location>
</feature>
<evidence type="ECO:0000256" key="5">
    <source>
        <dbReference type="ARBA" id="ARBA00023136"/>
    </source>
</evidence>
<dbReference type="InterPro" id="IPR001626">
    <property type="entry name" value="ABC_TroCD"/>
</dbReference>
<organism evidence="8 9">
    <name type="scientific">Corynebacterium epidermidicanis</name>
    <dbReference type="NCBI Taxonomy" id="1050174"/>
    <lineage>
        <taxon>Bacteria</taxon>
        <taxon>Bacillati</taxon>
        <taxon>Actinomycetota</taxon>
        <taxon>Actinomycetes</taxon>
        <taxon>Mycobacteriales</taxon>
        <taxon>Corynebacteriaceae</taxon>
        <taxon>Corynebacterium</taxon>
    </lineage>
</organism>
<evidence type="ECO:0000256" key="3">
    <source>
        <dbReference type="ARBA" id="ARBA00022692"/>
    </source>
</evidence>
<dbReference type="SUPFAM" id="SSF81345">
    <property type="entry name" value="ABC transporter involved in vitamin B12 uptake, BtuC"/>
    <property type="match status" value="1"/>
</dbReference>
<evidence type="ECO:0000256" key="6">
    <source>
        <dbReference type="RuleBase" id="RU003943"/>
    </source>
</evidence>
<keyword evidence="3 6" id="KW-0812">Transmembrane</keyword>
<keyword evidence="4 7" id="KW-1133">Transmembrane helix</keyword>
<dbReference type="Pfam" id="PF00950">
    <property type="entry name" value="ABC-3"/>
    <property type="match status" value="1"/>
</dbReference>
<proteinExistence type="inferred from homology"/>
<dbReference type="PANTHER" id="PTHR30477">
    <property type="entry name" value="ABC-TRANSPORTER METAL-BINDING PROTEIN"/>
    <property type="match status" value="1"/>
</dbReference>
<dbReference type="Proteomes" id="UP000035368">
    <property type="component" value="Chromosome"/>
</dbReference>
<dbReference type="STRING" id="1050174.CEPID_02660"/>
<dbReference type="GO" id="GO:0043190">
    <property type="term" value="C:ATP-binding cassette (ABC) transporter complex"/>
    <property type="evidence" value="ECO:0007669"/>
    <property type="project" value="InterPro"/>
</dbReference>
<dbReference type="EMBL" id="CP011541">
    <property type="protein sequence ID" value="AKK02412.1"/>
    <property type="molecule type" value="Genomic_DNA"/>
</dbReference>
<comment type="similarity">
    <text evidence="2 6">Belongs to the ABC-3 integral membrane protein family.</text>
</comment>
<evidence type="ECO:0000256" key="4">
    <source>
        <dbReference type="ARBA" id="ARBA00022989"/>
    </source>
</evidence>
<dbReference type="GO" id="GO:0055085">
    <property type="term" value="P:transmembrane transport"/>
    <property type="evidence" value="ECO:0007669"/>
    <property type="project" value="InterPro"/>
</dbReference>
<evidence type="ECO:0000256" key="7">
    <source>
        <dbReference type="SAM" id="Phobius"/>
    </source>
</evidence>
<dbReference type="KEGG" id="cei:CEPID_02660"/>
<feature type="transmembrane region" description="Helical" evidence="7">
    <location>
        <begin position="6"/>
        <end position="30"/>
    </location>
</feature>
<feature type="transmembrane region" description="Helical" evidence="7">
    <location>
        <begin position="98"/>
        <end position="118"/>
    </location>
</feature>